<proteinExistence type="predicted"/>
<gene>
    <name evidence="1" type="ORF">KTQ36_09530</name>
</gene>
<name>A0ABS6V7H7_9SPHN</name>
<evidence type="ECO:0000313" key="1">
    <source>
        <dbReference type="EMBL" id="MBW0145532.1"/>
    </source>
</evidence>
<sequence>MRTESDHRFYSRRAAEERLAARRSVTDAARERHKMLAAEFAQRAVQYQPIGA</sequence>
<dbReference type="EMBL" id="JAHVAH010000001">
    <property type="protein sequence ID" value="MBW0145532.1"/>
    <property type="molecule type" value="Genomic_DNA"/>
</dbReference>
<accession>A0ABS6V7H7</accession>
<protein>
    <submittedName>
        <fullName evidence="1">Uncharacterized protein</fullName>
    </submittedName>
</protein>
<keyword evidence="2" id="KW-1185">Reference proteome</keyword>
<dbReference type="Proteomes" id="UP000698028">
    <property type="component" value="Unassembled WGS sequence"/>
</dbReference>
<evidence type="ECO:0000313" key="2">
    <source>
        <dbReference type="Proteomes" id="UP000698028"/>
    </source>
</evidence>
<comment type="caution">
    <text evidence="1">The sequence shown here is derived from an EMBL/GenBank/DDBJ whole genome shotgun (WGS) entry which is preliminary data.</text>
</comment>
<reference evidence="1 2" key="1">
    <citation type="submission" date="2021-07" db="EMBL/GenBank/DDBJ databases">
        <title>The draft genome sequence of Sphingomicrobium sp. B8.</title>
        <authorList>
            <person name="Mu L."/>
        </authorList>
    </citation>
    <scope>NUCLEOTIDE SEQUENCE [LARGE SCALE GENOMIC DNA]</scope>
    <source>
        <strain evidence="1 2">B8</strain>
    </source>
</reference>
<dbReference type="RefSeq" id="WP_218633430.1">
    <property type="nucleotide sequence ID" value="NZ_JAHVAH010000001.1"/>
</dbReference>
<organism evidence="1 2">
    <name type="scientific">Sphingomicrobium clamense</name>
    <dbReference type="NCBI Taxonomy" id="2851013"/>
    <lineage>
        <taxon>Bacteria</taxon>
        <taxon>Pseudomonadati</taxon>
        <taxon>Pseudomonadota</taxon>
        <taxon>Alphaproteobacteria</taxon>
        <taxon>Sphingomonadales</taxon>
        <taxon>Sphingomonadaceae</taxon>
        <taxon>Sphingomicrobium</taxon>
    </lineage>
</organism>